<keyword evidence="1" id="KW-0732">Signal</keyword>
<organism evidence="2 3">
    <name type="scientific">Bemisia tabaci</name>
    <name type="common">Sweetpotato whitefly</name>
    <name type="synonym">Aleurodes tabaci</name>
    <dbReference type="NCBI Taxonomy" id="7038"/>
    <lineage>
        <taxon>Eukaryota</taxon>
        <taxon>Metazoa</taxon>
        <taxon>Ecdysozoa</taxon>
        <taxon>Arthropoda</taxon>
        <taxon>Hexapoda</taxon>
        <taxon>Insecta</taxon>
        <taxon>Pterygota</taxon>
        <taxon>Neoptera</taxon>
        <taxon>Paraneoptera</taxon>
        <taxon>Hemiptera</taxon>
        <taxon>Sternorrhyncha</taxon>
        <taxon>Aleyrodoidea</taxon>
        <taxon>Aleyrodidae</taxon>
        <taxon>Aleyrodinae</taxon>
        <taxon>Bemisia</taxon>
    </lineage>
</organism>
<keyword evidence="3" id="KW-1185">Reference proteome</keyword>
<sequence>MKTELSLVCALVCVVQGTNWQSRWVTQDASPAKRSLDIFDDFSENYDDSFEDFVPRRLVRSQSRPSFGIGFGPSPLNEADQLARVLQKRAPPPPPLAERLSLKPLGSKLALGKVAAVAEAAVVEDPVPAVEKAVVKVPAIGKNAIVWDKVELAKAAAAEKPVLVAGQAALAERKAAIDALLEQRKLGMMEKQTQLDQTVAQRKAIVQTKTEEVLAKIPALKKTEPKV</sequence>
<gene>
    <name evidence="2" type="ORF">BEMITA_LOCUS12293</name>
</gene>
<reference evidence="2" key="1">
    <citation type="submission" date="2021-12" db="EMBL/GenBank/DDBJ databases">
        <authorList>
            <person name="King R."/>
        </authorList>
    </citation>
    <scope>NUCLEOTIDE SEQUENCE</scope>
</reference>
<name>A0A9P0AKT4_BEMTA</name>
<dbReference type="EMBL" id="OU963868">
    <property type="protein sequence ID" value="CAH0393942.1"/>
    <property type="molecule type" value="Genomic_DNA"/>
</dbReference>
<accession>A0A9P0AKT4</accession>
<dbReference type="AlphaFoldDB" id="A0A9P0AKT4"/>
<dbReference type="Proteomes" id="UP001152759">
    <property type="component" value="Chromosome 7"/>
</dbReference>
<evidence type="ECO:0000256" key="1">
    <source>
        <dbReference type="SAM" id="SignalP"/>
    </source>
</evidence>
<feature type="chain" id="PRO_5040444729" evidence="1">
    <location>
        <begin position="18"/>
        <end position="227"/>
    </location>
</feature>
<protein>
    <submittedName>
        <fullName evidence="2">Uncharacterized protein</fullName>
    </submittedName>
</protein>
<proteinExistence type="predicted"/>
<evidence type="ECO:0000313" key="2">
    <source>
        <dbReference type="EMBL" id="CAH0393942.1"/>
    </source>
</evidence>
<feature type="signal peptide" evidence="1">
    <location>
        <begin position="1"/>
        <end position="17"/>
    </location>
</feature>
<evidence type="ECO:0000313" key="3">
    <source>
        <dbReference type="Proteomes" id="UP001152759"/>
    </source>
</evidence>